<accession>A0A7X8TP99</accession>
<name>A0A7X8TP99_9VIBR</name>
<dbReference type="SUPFAM" id="SSF56935">
    <property type="entry name" value="Porins"/>
    <property type="match status" value="1"/>
</dbReference>
<dbReference type="InterPro" id="IPR036998">
    <property type="entry name" value="Porin_LamB_sf"/>
</dbReference>
<dbReference type="InterPro" id="IPR003192">
    <property type="entry name" value="Porin_LamB"/>
</dbReference>
<evidence type="ECO:0000256" key="7">
    <source>
        <dbReference type="ARBA" id="ARBA00023114"/>
    </source>
</evidence>
<dbReference type="Gene3D" id="2.40.170.10">
    <property type="entry name" value="Porin, LamB type"/>
    <property type="match status" value="1"/>
</dbReference>
<comment type="caution">
    <text evidence="11">The sequence shown here is derived from an EMBL/GenBank/DDBJ whole genome shotgun (WGS) entry which is preliminary data.</text>
</comment>
<evidence type="ECO:0000256" key="8">
    <source>
        <dbReference type="ARBA" id="ARBA00023136"/>
    </source>
</evidence>
<keyword evidence="3" id="KW-0813">Transport</keyword>
<evidence type="ECO:0000256" key="9">
    <source>
        <dbReference type="ARBA" id="ARBA00023237"/>
    </source>
</evidence>
<dbReference type="InterPro" id="IPR050286">
    <property type="entry name" value="G_neg_Bact_CarbUptk_Porin"/>
</dbReference>
<evidence type="ECO:0000256" key="4">
    <source>
        <dbReference type="ARBA" id="ARBA00022452"/>
    </source>
</evidence>
<feature type="signal peptide" evidence="10">
    <location>
        <begin position="1"/>
        <end position="25"/>
    </location>
</feature>
<evidence type="ECO:0000313" key="11">
    <source>
        <dbReference type="EMBL" id="NLS11683.1"/>
    </source>
</evidence>
<keyword evidence="12" id="KW-1185">Reference proteome</keyword>
<dbReference type="AlphaFoldDB" id="A0A7X8TP99"/>
<dbReference type="GO" id="GO:0015774">
    <property type="term" value="P:polysaccharide transport"/>
    <property type="evidence" value="ECO:0007669"/>
    <property type="project" value="TreeGrafter"/>
</dbReference>
<proteinExistence type="inferred from homology"/>
<keyword evidence="7" id="KW-0626">Porin</keyword>
<dbReference type="EMBL" id="JABAIK010000002">
    <property type="protein sequence ID" value="NLS11683.1"/>
    <property type="molecule type" value="Genomic_DNA"/>
</dbReference>
<keyword evidence="9" id="KW-0998">Cell outer membrane</keyword>
<keyword evidence="8" id="KW-0472">Membrane</keyword>
<dbReference type="RefSeq" id="WP_168834798.1">
    <property type="nucleotide sequence ID" value="NZ_JABAIK010000002.1"/>
</dbReference>
<feature type="chain" id="PRO_5030760903" evidence="10">
    <location>
        <begin position="26"/>
        <end position="432"/>
    </location>
</feature>
<evidence type="ECO:0000313" key="12">
    <source>
        <dbReference type="Proteomes" id="UP000535589"/>
    </source>
</evidence>
<dbReference type="GO" id="GO:0046930">
    <property type="term" value="C:pore complex"/>
    <property type="evidence" value="ECO:0007669"/>
    <property type="project" value="UniProtKB-KW"/>
</dbReference>
<evidence type="ECO:0000256" key="2">
    <source>
        <dbReference type="ARBA" id="ARBA00007055"/>
    </source>
</evidence>
<keyword evidence="4" id="KW-1134">Transmembrane beta strand</keyword>
<keyword evidence="6" id="KW-0406">Ion transport</keyword>
<organism evidence="11 12">
    <name type="scientific">Vibrio agarilyticus</name>
    <dbReference type="NCBI Taxonomy" id="2726741"/>
    <lineage>
        <taxon>Bacteria</taxon>
        <taxon>Pseudomonadati</taxon>
        <taxon>Pseudomonadota</taxon>
        <taxon>Gammaproteobacteria</taxon>
        <taxon>Vibrionales</taxon>
        <taxon>Vibrionaceae</taxon>
        <taxon>Vibrio</taxon>
    </lineage>
</organism>
<gene>
    <name evidence="11" type="ORF">HGP28_02110</name>
</gene>
<dbReference type="GO" id="GO:0015144">
    <property type="term" value="F:carbohydrate transmembrane transporter activity"/>
    <property type="evidence" value="ECO:0007669"/>
    <property type="project" value="TreeGrafter"/>
</dbReference>
<sequence>MRNKILTKSVLAVGISTILAAPALAENKATSDFEFHGYFRAGALSSAKNDLKQHDWGGQKETLGRLGLEADDFYELAFVQRWDWKDGDSVRINARLGQDNPNGNGSNAFANIDGKATGLIEAFVELDGVTETGVLWAGQRYYGRDNYIFMTDFFYTDYSGTGMGVQDAVVGDGYWDFAYIASNNSVGTNEMLHALHVRADYGKWRVDTMFKHLGENVNDTATQKYAKNGVEALIQYSPENFFGFGNGFSKVAVQAGKGLGSGTMLGRTFTNYNAYSPGGVGFIDGRTEQTRMSAVDDSDVTVRAQMYGGYFGENWMFFPAVGYEHTKYDDSTKDDNSWWYAMVRPIYTMPQYDNFFIASEFGYTDNSVNRDNGGDPTFKATIAPTWSISTGFGPAPELRLLATYLKGNPGVSSNAGTDDYDIIVGAQVDVWW</sequence>
<dbReference type="GO" id="GO:0009279">
    <property type="term" value="C:cell outer membrane"/>
    <property type="evidence" value="ECO:0007669"/>
    <property type="project" value="UniProtKB-SubCell"/>
</dbReference>
<dbReference type="GO" id="GO:0006811">
    <property type="term" value="P:monoatomic ion transport"/>
    <property type="evidence" value="ECO:0007669"/>
    <property type="project" value="UniProtKB-KW"/>
</dbReference>
<reference evidence="11 12" key="1">
    <citation type="submission" date="2020-04" db="EMBL/GenBank/DDBJ databases">
        <title>Vibrio sp. SM6, a novel species isolated from seawater.</title>
        <authorList>
            <person name="Wang X."/>
        </authorList>
    </citation>
    <scope>NUCLEOTIDE SEQUENCE [LARGE SCALE GENOMIC DNA]</scope>
    <source>
        <strain evidence="11 12">SM6</strain>
    </source>
</reference>
<dbReference type="GO" id="GO:0015288">
    <property type="term" value="F:porin activity"/>
    <property type="evidence" value="ECO:0007669"/>
    <property type="project" value="UniProtKB-KW"/>
</dbReference>
<dbReference type="PANTHER" id="PTHR38762">
    <property type="entry name" value="CRYPTIC OUTER MEMBRANE PORIN BGLH-RELATED"/>
    <property type="match status" value="1"/>
</dbReference>
<evidence type="ECO:0000256" key="3">
    <source>
        <dbReference type="ARBA" id="ARBA00022448"/>
    </source>
</evidence>
<evidence type="ECO:0000256" key="10">
    <source>
        <dbReference type="SAM" id="SignalP"/>
    </source>
</evidence>
<comment type="similarity">
    <text evidence="2">Belongs to the porin LamB (TC 1.B.3) family.</text>
</comment>
<evidence type="ECO:0000256" key="1">
    <source>
        <dbReference type="ARBA" id="ARBA00004571"/>
    </source>
</evidence>
<evidence type="ECO:0000256" key="6">
    <source>
        <dbReference type="ARBA" id="ARBA00023065"/>
    </source>
</evidence>
<dbReference type="Pfam" id="PF02264">
    <property type="entry name" value="LamB"/>
    <property type="match status" value="1"/>
</dbReference>
<dbReference type="PANTHER" id="PTHR38762:SF1">
    <property type="entry name" value="CRYPTIC OUTER MEMBRANE PORIN BGLH-RELATED"/>
    <property type="match status" value="1"/>
</dbReference>
<comment type="subcellular location">
    <subcellularLocation>
        <location evidence="1">Cell outer membrane</location>
        <topology evidence="1">Multi-pass membrane protein</topology>
    </subcellularLocation>
</comment>
<keyword evidence="10" id="KW-0732">Signal</keyword>
<protein>
    <submittedName>
        <fullName evidence="11">Carbohydrate porin</fullName>
    </submittedName>
</protein>
<keyword evidence="5" id="KW-0812">Transmembrane</keyword>
<evidence type="ECO:0000256" key="5">
    <source>
        <dbReference type="ARBA" id="ARBA00022692"/>
    </source>
</evidence>
<dbReference type="Proteomes" id="UP000535589">
    <property type="component" value="Unassembled WGS sequence"/>
</dbReference>